<dbReference type="Proteomes" id="UP000053259">
    <property type="component" value="Unassembled WGS sequence"/>
</dbReference>
<name>A0A0D1Z0E1_9PEZI</name>
<dbReference type="RefSeq" id="XP_016216301.1">
    <property type="nucleotide sequence ID" value="XM_016355995.1"/>
</dbReference>
<sequence>MASETLLNLSTDHCVLLAATYASESNLDALRLLLQYRRDAFEPELALRLILTYLPETVDPVLYTPLVAEILGVAPQEQDGAEQPSPNIQLDTSSVNELSDAKAHKLAKHLRLLPLDHSSFPAAACDDLAGRFLIHKAHRIAEAGILTLLPQLLDPFLDDRPFLKAWFISTVLPLLRFSYEYYADNVGEATWSLEQLENANVEQALEMLLSRSLSDTEHGQSMLARDMKYLVGPWMYGTSSRKRRKLSGRIRTRERRSSVQNTDSQSHGDDLEDDGMSEEQRRRNLKNEWDSALRWLSRAAAKNLQAVADAVQGWDGPGDVDLGGYESNAYLDDEDQGELEARYAQTVFAAVYAADDGSKPTIRYAHSLLVRIANLMEFDPPPELSAAGEAMPVIENAKGILKDLPNSGALQLDSLLNEKSLLTKPTKEAFALLELLVLSSQVFLELSNRLSVIAVARIRFQYDADEQLAIVKKVLHTLGATSKMDDADWAAVRSRLIWLWGWGLPRDDEEDELGNGVFNRIERGRLEGEILGALLNAGAYSLAAQAYIEELSPLTCLTVKDVEAVILKTALHHYDNASNGNRTRSGVKKASDIVTTFRKYFPASDALTRCEALLAATHALSFYKLTLQHGVPFQPVNIRVSNDPVSLIEKVLAQNPRSYTKLDDLIGIATNLVASGIGQDALAEFEVSTRRRESPEQVAAAKLKAERRVIGMSIEAALEEDDFETAYSYVVNRLTAMNQPGARSFETDDISWRAALAAGRHKSSSSSISASTNIATPPKLRRLEQRMELLSQTLLLAPSNALPEVLNVWRKCEEEMRVLQAAESAEEQAFNVRAEQQGVPGAFVNTTDAGTFVQPRREVGRGGREEAPVGLFDVARGAAAAFSRTAFPLRGHAGGSSRPGGFGNRGPEHTRHVSAAGSEGDGKDGEGRIRKRDMVANVVTGGLASGIGWVIGATPVDRQQR</sequence>
<reference evidence="7 8" key="1">
    <citation type="submission" date="2015-01" db="EMBL/GenBank/DDBJ databases">
        <title>The Genome Sequence of Ochroconis gallopava CBS43764.</title>
        <authorList>
            <consortium name="The Broad Institute Genomics Platform"/>
            <person name="Cuomo C."/>
            <person name="de Hoog S."/>
            <person name="Gorbushina A."/>
            <person name="Stielow B."/>
            <person name="Teixiera M."/>
            <person name="Abouelleil A."/>
            <person name="Chapman S.B."/>
            <person name="Priest M."/>
            <person name="Young S.K."/>
            <person name="Wortman J."/>
            <person name="Nusbaum C."/>
            <person name="Birren B."/>
        </authorList>
    </citation>
    <scope>NUCLEOTIDE SEQUENCE [LARGE SCALE GENOMIC DNA]</scope>
    <source>
        <strain evidence="7 8">CBS 43764</strain>
    </source>
</reference>
<dbReference type="Pfam" id="PF08314">
    <property type="entry name" value="Sec39"/>
    <property type="match status" value="1"/>
</dbReference>
<dbReference type="HOGENOM" id="CLU_006056_0_0_1"/>
<evidence type="ECO:0000259" key="6">
    <source>
        <dbReference type="Pfam" id="PF08314"/>
    </source>
</evidence>
<evidence type="ECO:0000256" key="3">
    <source>
        <dbReference type="ARBA" id="ARBA00022824"/>
    </source>
</evidence>
<dbReference type="GO" id="GO:0005783">
    <property type="term" value="C:endoplasmic reticulum"/>
    <property type="evidence" value="ECO:0007669"/>
    <property type="project" value="UniProtKB-SubCell"/>
</dbReference>
<keyword evidence="8" id="KW-1185">Reference proteome</keyword>
<dbReference type="InterPro" id="IPR013244">
    <property type="entry name" value="Sec39_domain"/>
</dbReference>
<comment type="subcellular location">
    <subcellularLocation>
        <location evidence="1">Endoplasmic reticulum</location>
    </subcellularLocation>
</comment>
<dbReference type="GeneID" id="27310852"/>
<evidence type="ECO:0000256" key="2">
    <source>
        <dbReference type="ARBA" id="ARBA00022448"/>
    </source>
</evidence>
<evidence type="ECO:0000256" key="1">
    <source>
        <dbReference type="ARBA" id="ARBA00004240"/>
    </source>
</evidence>
<dbReference type="EMBL" id="KN847535">
    <property type="protein sequence ID" value="KIW06432.1"/>
    <property type="molecule type" value="Genomic_DNA"/>
</dbReference>
<accession>A0A0D1Z0E1</accession>
<evidence type="ECO:0000313" key="8">
    <source>
        <dbReference type="Proteomes" id="UP000053259"/>
    </source>
</evidence>
<dbReference type="AlphaFoldDB" id="A0A0D1Z0E1"/>
<feature type="compositionally biased region" description="Basic and acidic residues" evidence="5">
    <location>
        <begin position="920"/>
        <end position="929"/>
    </location>
</feature>
<dbReference type="InParanoid" id="A0A0D1Z0E1"/>
<evidence type="ECO:0000256" key="5">
    <source>
        <dbReference type="SAM" id="MobiDB-lite"/>
    </source>
</evidence>
<gene>
    <name evidence="7" type="ORF">PV09_02879</name>
</gene>
<proteinExistence type="predicted"/>
<dbReference type="OrthoDB" id="3434013at2759"/>
<keyword evidence="4" id="KW-0653">Protein transport</keyword>
<dbReference type="PANTHER" id="PTHR40787">
    <property type="entry name" value="SECRETED PROTEIN"/>
    <property type="match status" value="1"/>
</dbReference>
<feature type="region of interest" description="Disordered" evidence="5">
    <location>
        <begin position="890"/>
        <end position="929"/>
    </location>
</feature>
<dbReference type="GO" id="GO:0015031">
    <property type="term" value="P:protein transport"/>
    <property type="evidence" value="ECO:0007669"/>
    <property type="project" value="UniProtKB-KW"/>
</dbReference>
<organism evidence="7 8">
    <name type="scientific">Verruconis gallopava</name>
    <dbReference type="NCBI Taxonomy" id="253628"/>
    <lineage>
        <taxon>Eukaryota</taxon>
        <taxon>Fungi</taxon>
        <taxon>Dikarya</taxon>
        <taxon>Ascomycota</taxon>
        <taxon>Pezizomycotina</taxon>
        <taxon>Dothideomycetes</taxon>
        <taxon>Pleosporomycetidae</taxon>
        <taxon>Venturiales</taxon>
        <taxon>Sympoventuriaceae</taxon>
        <taxon>Verruconis</taxon>
    </lineage>
</organism>
<evidence type="ECO:0000313" key="7">
    <source>
        <dbReference type="EMBL" id="KIW06432.1"/>
    </source>
</evidence>
<feature type="compositionally biased region" description="Gly residues" evidence="5">
    <location>
        <begin position="892"/>
        <end position="904"/>
    </location>
</feature>
<feature type="compositionally biased region" description="Basic residues" evidence="5">
    <location>
        <begin position="242"/>
        <end position="254"/>
    </location>
</feature>
<keyword evidence="3" id="KW-0256">Endoplasmic reticulum</keyword>
<evidence type="ECO:0000256" key="4">
    <source>
        <dbReference type="ARBA" id="ARBA00022927"/>
    </source>
</evidence>
<protein>
    <recommendedName>
        <fullName evidence="6">Sec39 domain-containing protein</fullName>
    </recommendedName>
</protein>
<dbReference type="GO" id="GO:0006890">
    <property type="term" value="P:retrograde vesicle-mediated transport, Golgi to endoplasmic reticulum"/>
    <property type="evidence" value="ECO:0007669"/>
    <property type="project" value="InterPro"/>
</dbReference>
<dbReference type="PANTHER" id="PTHR40787:SF3">
    <property type="entry name" value="PROTEIN TRANSPORT PROTEIN SEC39"/>
    <property type="match status" value="1"/>
</dbReference>
<feature type="region of interest" description="Disordered" evidence="5">
    <location>
        <begin position="242"/>
        <end position="283"/>
    </location>
</feature>
<keyword evidence="2" id="KW-0813">Transport</keyword>
<dbReference type="VEuPathDB" id="FungiDB:PV09_02879"/>
<feature type="domain" description="Sec39" evidence="6">
    <location>
        <begin position="15"/>
        <end position="829"/>
    </location>
</feature>